<evidence type="ECO:0000256" key="10">
    <source>
        <dbReference type="SAM" id="MobiDB-lite"/>
    </source>
</evidence>
<accession>A0A2S9J846</accession>
<feature type="compositionally biased region" description="Basic and acidic residues" evidence="10">
    <location>
        <begin position="840"/>
        <end position="855"/>
    </location>
</feature>
<feature type="domain" description="TonB-dependent receptor-like beta-barrel" evidence="12">
    <location>
        <begin position="449"/>
        <end position="970"/>
    </location>
</feature>
<evidence type="ECO:0000256" key="5">
    <source>
        <dbReference type="ARBA" id="ARBA00023077"/>
    </source>
</evidence>
<evidence type="ECO:0000259" key="12">
    <source>
        <dbReference type="Pfam" id="PF00593"/>
    </source>
</evidence>
<dbReference type="Proteomes" id="UP000239711">
    <property type="component" value="Unassembled WGS sequence"/>
</dbReference>
<keyword evidence="4 8" id="KW-0812">Transmembrane</keyword>
<feature type="region of interest" description="Disordered" evidence="10">
    <location>
        <begin position="840"/>
        <end position="861"/>
    </location>
</feature>
<reference evidence="14 15" key="1">
    <citation type="submission" date="2018-02" db="EMBL/GenBank/DDBJ databases">
        <title>The draft genome of Sphingobacterium sp. 5JN-11.</title>
        <authorList>
            <person name="Liu L."/>
            <person name="Li L."/>
            <person name="Liang L."/>
            <person name="Zhang X."/>
            <person name="Wang T."/>
        </authorList>
    </citation>
    <scope>NUCLEOTIDE SEQUENCE [LARGE SCALE GENOMIC DNA]</scope>
    <source>
        <strain evidence="14 15">5JN-11</strain>
    </source>
</reference>
<evidence type="ECO:0000256" key="4">
    <source>
        <dbReference type="ARBA" id="ARBA00022692"/>
    </source>
</evidence>
<dbReference type="AlphaFoldDB" id="A0A2S9J846"/>
<evidence type="ECO:0000313" key="15">
    <source>
        <dbReference type="Proteomes" id="UP000239711"/>
    </source>
</evidence>
<keyword evidence="6 8" id="KW-0472">Membrane</keyword>
<dbReference type="Gene3D" id="2.40.170.20">
    <property type="entry name" value="TonB-dependent receptor, beta-barrel domain"/>
    <property type="match status" value="1"/>
</dbReference>
<feature type="domain" description="TonB-dependent receptor plug" evidence="13">
    <location>
        <begin position="131"/>
        <end position="239"/>
    </location>
</feature>
<dbReference type="Gene3D" id="2.60.40.1120">
    <property type="entry name" value="Carboxypeptidase-like, regulatory domain"/>
    <property type="match status" value="1"/>
</dbReference>
<dbReference type="InterPro" id="IPR000531">
    <property type="entry name" value="Beta-barrel_TonB"/>
</dbReference>
<keyword evidence="2 8" id="KW-0813">Transport</keyword>
<evidence type="ECO:0000256" key="11">
    <source>
        <dbReference type="SAM" id="SignalP"/>
    </source>
</evidence>
<dbReference type="InterPro" id="IPR036942">
    <property type="entry name" value="Beta-barrel_TonB_sf"/>
</dbReference>
<dbReference type="NCBIfam" id="TIGR04057">
    <property type="entry name" value="SusC_RagA_signa"/>
    <property type="match status" value="1"/>
</dbReference>
<dbReference type="EMBL" id="PVBQ01000002">
    <property type="protein sequence ID" value="PRD48944.1"/>
    <property type="molecule type" value="Genomic_DNA"/>
</dbReference>
<feature type="signal peptide" evidence="11">
    <location>
        <begin position="1"/>
        <end position="27"/>
    </location>
</feature>
<dbReference type="GO" id="GO:0009279">
    <property type="term" value="C:cell outer membrane"/>
    <property type="evidence" value="ECO:0007669"/>
    <property type="project" value="UniProtKB-SubCell"/>
</dbReference>
<dbReference type="NCBIfam" id="TIGR04056">
    <property type="entry name" value="OMP_RagA_SusC"/>
    <property type="match status" value="1"/>
</dbReference>
<dbReference type="Gene3D" id="2.170.130.10">
    <property type="entry name" value="TonB-dependent receptor, plug domain"/>
    <property type="match status" value="1"/>
</dbReference>
<evidence type="ECO:0000256" key="2">
    <source>
        <dbReference type="ARBA" id="ARBA00022448"/>
    </source>
</evidence>
<evidence type="ECO:0000256" key="3">
    <source>
        <dbReference type="ARBA" id="ARBA00022452"/>
    </source>
</evidence>
<dbReference type="Pfam" id="PF00593">
    <property type="entry name" value="TonB_dep_Rec_b-barrel"/>
    <property type="match status" value="1"/>
</dbReference>
<dbReference type="Pfam" id="PF07715">
    <property type="entry name" value="Plug"/>
    <property type="match status" value="1"/>
</dbReference>
<evidence type="ECO:0000256" key="1">
    <source>
        <dbReference type="ARBA" id="ARBA00004571"/>
    </source>
</evidence>
<keyword evidence="11" id="KW-0732">Signal</keyword>
<comment type="caution">
    <text evidence="14">The sequence shown here is derived from an EMBL/GenBank/DDBJ whole genome shotgun (WGS) entry which is preliminary data.</text>
</comment>
<sequence length="1013" mass="111616">MFNTYQLRKKRVLCAALLFAGLASVQAQQEQVKGATQDQSGEFLSGVSIKAVHGTSGKSFTTSSSDKGLFSFTDLPEGGPYQFIFSYVGFQPDTLSGYRIQAGQPLALSVRLQPISTALEEVVIGYGRVSRKDVTSSITTVKAEDMNVGVFTSPAQMLQGKVPGLTISTNNSNPNAGPSMSLRGASTLRSGAAMEPYYVIDGVPGASLNLIAPDDIESIDVLRDASATAIYGSKAANGVIIVTTKSGRAGQSDISYNGYVAMDKVANHYDMMNSDQYRKYIADNPEFSMQPTDDTGADTDWQREVERTGNSTNHNISIVGGTEKTQYHASLNTIQNNGVIKGTDMGRQIGRGFLQTKALDDRLTASFNINASMTKRNDVLAWGEGLSVYDAMLYYLPVSPVRNDDGSWFEVPIRSQYANPVSLIEEAQNVRKSKVLQAHAKVGYKILPSLTYNIDLSLQNTQYNNAEYFSSLSMAARNQNGRALRSASEDERRVMEMNLSYDKTFNGLHKFSALAGYSWEENNNGDGFQLVTNDYYNDDLGYYNPGMANVIDRLATGGHLLSTLRMISVYGRVNYGYDNRYLIQATVRRDGSSAFGENHRWATFPSVSAAWRLSEESFLKGSTVVNDLKLRAGFGVSGNSLGFDAFIAQPVYGTTSSFFDYVLADGTVRELRTLTALRNANPDLKWETTTMLNVGADFVLLNNRLSGSVEVYEKKTTDLIFDYAVSTARYRHSMLTANVGEIKNRGIEFTLDAKAIARNDFGWNTGVVLSHNKNEVISISKGEFTRDFIELSDLAGAGQTNVFQQRLTPGAPIGQFYTWEWAGYNDEGVSVFYVRDAETGERTGETTDTPERKDQAVTGSPQPKLVMGWNNSFRYKDFSLNMMFQGAFGQKIMNGTRARHSNVVGNAGEKNVLASVLNTELMTDRNAHYLSDRYLENGSFMRLAYITLGYKVPVQNLPIKNLRVYATVNNAFVITNYSGNDPEVGLGGLTPGIDNRQTYPRTRTLMFGLNFNL</sequence>
<dbReference type="InterPro" id="IPR023996">
    <property type="entry name" value="TonB-dep_OMP_SusC/RagA"/>
</dbReference>
<evidence type="ECO:0000256" key="9">
    <source>
        <dbReference type="RuleBase" id="RU003357"/>
    </source>
</evidence>
<evidence type="ECO:0000313" key="14">
    <source>
        <dbReference type="EMBL" id="PRD48944.1"/>
    </source>
</evidence>
<evidence type="ECO:0000256" key="6">
    <source>
        <dbReference type="ARBA" id="ARBA00023136"/>
    </source>
</evidence>
<evidence type="ECO:0000259" key="13">
    <source>
        <dbReference type="Pfam" id="PF07715"/>
    </source>
</evidence>
<dbReference type="RefSeq" id="WP_105715509.1">
    <property type="nucleotide sequence ID" value="NZ_PVBQ01000002.1"/>
</dbReference>
<dbReference type="InterPro" id="IPR012910">
    <property type="entry name" value="Plug_dom"/>
</dbReference>
<dbReference type="InterPro" id="IPR037066">
    <property type="entry name" value="Plug_dom_sf"/>
</dbReference>
<keyword evidence="15" id="KW-1185">Reference proteome</keyword>
<protein>
    <submittedName>
        <fullName evidence="14">SusC/RagA family TonB-linked outer membrane protein</fullName>
    </submittedName>
</protein>
<comment type="subcellular location">
    <subcellularLocation>
        <location evidence="1 8">Cell outer membrane</location>
        <topology evidence="1 8">Multi-pass membrane protein</topology>
    </subcellularLocation>
</comment>
<keyword evidence="3 8" id="KW-1134">Transmembrane beta strand</keyword>
<evidence type="ECO:0000256" key="7">
    <source>
        <dbReference type="ARBA" id="ARBA00023237"/>
    </source>
</evidence>
<feature type="chain" id="PRO_5015683568" evidence="11">
    <location>
        <begin position="28"/>
        <end position="1013"/>
    </location>
</feature>
<comment type="similarity">
    <text evidence="8 9">Belongs to the TonB-dependent receptor family.</text>
</comment>
<proteinExistence type="inferred from homology"/>
<name>A0A2S9J846_9SPHI</name>
<dbReference type="SUPFAM" id="SSF49464">
    <property type="entry name" value="Carboxypeptidase regulatory domain-like"/>
    <property type="match status" value="1"/>
</dbReference>
<keyword evidence="7 8" id="KW-0998">Cell outer membrane</keyword>
<dbReference type="PROSITE" id="PS52016">
    <property type="entry name" value="TONB_DEPENDENT_REC_3"/>
    <property type="match status" value="1"/>
</dbReference>
<dbReference type="Pfam" id="PF13620">
    <property type="entry name" value="CarboxypepD_reg"/>
    <property type="match status" value="1"/>
</dbReference>
<keyword evidence="5 9" id="KW-0798">TonB box</keyword>
<dbReference type="InterPro" id="IPR023997">
    <property type="entry name" value="TonB-dep_OMP_SusC/RagA_CS"/>
</dbReference>
<gene>
    <name evidence="14" type="ORF">C5745_03125</name>
</gene>
<dbReference type="OrthoDB" id="9768177at2"/>
<dbReference type="InterPro" id="IPR008969">
    <property type="entry name" value="CarboxyPept-like_regulatory"/>
</dbReference>
<dbReference type="InterPro" id="IPR039426">
    <property type="entry name" value="TonB-dep_rcpt-like"/>
</dbReference>
<evidence type="ECO:0000256" key="8">
    <source>
        <dbReference type="PROSITE-ProRule" id="PRU01360"/>
    </source>
</evidence>
<dbReference type="SUPFAM" id="SSF56935">
    <property type="entry name" value="Porins"/>
    <property type="match status" value="1"/>
</dbReference>
<organism evidence="14 15">
    <name type="scientific">Sphingobacterium haloxyli</name>
    <dbReference type="NCBI Taxonomy" id="2100533"/>
    <lineage>
        <taxon>Bacteria</taxon>
        <taxon>Pseudomonadati</taxon>
        <taxon>Bacteroidota</taxon>
        <taxon>Sphingobacteriia</taxon>
        <taxon>Sphingobacteriales</taxon>
        <taxon>Sphingobacteriaceae</taxon>
        <taxon>Sphingobacterium</taxon>
    </lineage>
</organism>